<proteinExistence type="inferred from homology"/>
<dbReference type="PANTHER" id="PTHR33048:SF167">
    <property type="entry name" value="INTEGRAL MEMBRANE PROTEIN"/>
    <property type="match status" value="1"/>
</dbReference>
<dbReference type="RefSeq" id="XP_007925712.1">
    <property type="nucleotide sequence ID" value="XM_007927521.1"/>
</dbReference>
<dbReference type="OrthoDB" id="5022096at2759"/>
<feature type="domain" description="Rhodopsin" evidence="7">
    <location>
        <begin position="35"/>
        <end position="244"/>
    </location>
</feature>
<dbReference type="Pfam" id="PF20684">
    <property type="entry name" value="Fung_rhodopsin"/>
    <property type="match status" value="1"/>
</dbReference>
<evidence type="ECO:0000259" key="7">
    <source>
        <dbReference type="Pfam" id="PF20684"/>
    </source>
</evidence>
<feature type="transmembrane region" description="Helical" evidence="6">
    <location>
        <begin position="18"/>
        <end position="39"/>
    </location>
</feature>
<dbReference type="GeneID" id="19338923"/>
<evidence type="ECO:0000256" key="6">
    <source>
        <dbReference type="SAM" id="Phobius"/>
    </source>
</evidence>
<sequence length="245" mass="26641">MGPPPDPAYCAESNAHEILGTTGGLMTLAVIIMGMRFVVRAAMLKSLGPDDYVMLAATLMAVATFACFVGETHHGVGKHIQCITQVDYAAFAKWQWSHSLVVMWGVILVKISIALFLMRMVPPGKRWKSFLWAVIAFLVAFMLACSGTLIWQCVPIDAAWNLSKKATAKCFSNNTFSAIGLTNSSINCTTDFLLAALPIPIIVRLQVNRRTKVTLVLILSLGYLACAAGIVKAVKQARFFDEADP</sequence>
<dbReference type="InterPro" id="IPR052337">
    <property type="entry name" value="SAT4-like"/>
</dbReference>
<dbReference type="Proteomes" id="UP000016932">
    <property type="component" value="Unassembled WGS sequence"/>
</dbReference>
<reference evidence="8 9" key="1">
    <citation type="journal article" date="2012" name="PLoS Pathog.">
        <title>Diverse lifestyles and strategies of plant pathogenesis encoded in the genomes of eighteen Dothideomycetes fungi.</title>
        <authorList>
            <person name="Ohm R.A."/>
            <person name="Feau N."/>
            <person name="Henrissat B."/>
            <person name="Schoch C.L."/>
            <person name="Horwitz B.A."/>
            <person name="Barry K.W."/>
            <person name="Condon B.J."/>
            <person name="Copeland A.C."/>
            <person name="Dhillon B."/>
            <person name="Glaser F."/>
            <person name="Hesse C.N."/>
            <person name="Kosti I."/>
            <person name="LaButti K."/>
            <person name="Lindquist E.A."/>
            <person name="Lucas S."/>
            <person name="Salamov A.A."/>
            <person name="Bradshaw R.E."/>
            <person name="Ciuffetti L."/>
            <person name="Hamelin R.C."/>
            <person name="Kema G.H.J."/>
            <person name="Lawrence C."/>
            <person name="Scott J.A."/>
            <person name="Spatafora J.W."/>
            <person name="Turgeon B.G."/>
            <person name="de Wit P.J.G.M."/>
            <person name="Zhong S."/>
            <person name="Goodwin S.B."/>
            <person name="Grigoriev I.V."/>
        </authorList>
    </citation>
    <scope>NUCLEOTIDE SEQUENCE [LARGE SCALE GENOMIC DNA]</scope>
    <source>
        <strain evidence="8 9">CIRAD86</strain>
    </source>
</reference>
<evidence type="ECO:0000256" key="1">
    <source>
        <dbReference type="ARBA" id="ARBA00004141"/>
    </source>
</evidence>
<evidence type="ECO:0000313" key="8">
    <source>
        <dbReference type="EMBL" id="EME82558.1"/>
    </source>
</evidence>
<dbReference type="HOGENOM" id="CLU_028200_3_5_1"/>
<feature type="transmembrane region" description="Helical" evidence="6">
    <location>
        <begin position="96"/>
        <end position="118"/>
    </location>
</feature>
<dbReference type="InterPro" id="IPR049326">
    <property type="entry name" value="Rhodopsin_dom_fungi"/>
</dbReference>
<evidence type="ECO:0000256" key="5">
    <source>
        <dbReference type="ARBA" id="ARBA00038359"/>
    </source>
</evidence>
<dbReference type="eggNOG" id="ENOG502SNI4">
    <property type="taxonomic scope" value="Eukaryota"/>
</dbReference>
<comment type="subcellular location">
    <subcellularLocation>
        <location evidence="1">Membrane</location>
        <topology evidence="1">Multi-pass membrane protein</topology>
    </subcellularLocation>
</comment>
<dbReference type="PANTHER" id="PTHR33048">
    <property type="entry name" value="PTH11-LIKE INTEGRAL MEMBRANE PROTEIN (AFU_ORTHOLOGUE AFUA_5G11245)"/>
    <property type="match status" value="1"/>
</dbReference>
<evidence type="ECO:0000256" key="2">
    <source>
        <dbReference type="ARBA" id="ARBA00022692"/>
    </source>
</evidence>
<comment type="similarity">
    <text evidence="5">Belongs to the SAT4 family.</text>
</comment>
<dbReference type="GO" id="GO:0016020">
    <property type="term" value="C:membrane"/>
    <property type="evidence" value="ECO:0007669"/>
    <property type="project" value="UniProtKB-SubCell"/>
</dbReference>
<accession>M3AZF6</accession>
<feature type="transmembrane region" description="Helical" evidence="6">
    <location>
        <begin position="213"/>
        <end position="231"/>
    </location>
</feature>
<gene>
    <name evidence="8" type="ORF">MYCFIDRAFT_33469</name>
</gene>
<feature type="non-terminal residue" evidence="8">
    <location>
        <position position="245"/>
    </location>
</feature>
<keyword evidence="3 6" id="KW-1133">Transmembrane helix</keyword>
<dbReference type="EMBL" id="KB446558">
    <property type="protein sequence ID" value="EME82558.1"/>
    <property type="molecule type" value="Genomic_DNA"/>
</dbReference>
<name>M3AZF6_PSEFD</name>
<feature type="transmembrane region" description="Helical" evidence="6">
    <location>
        <begin position="51"/>
        <end position="71"/>
    </location>
</feature>
<evidence type="ECO:0000313" key="9">
    <source>
        <dbReference type="Proteomes" id="UP000016932"/>
    </source>
</evidence>
<evidence type="ECO:0000256" key="3">
    <source>
        <dbReference type="ARBA" id="ARBA00022989"/>
    </source>
</evidence>
<dbReference type="VEuPathDB" id="FungiDB:MYCFIDRAFT_33469"/>
<feature type="transmembrane region" description="Helical" evidence="6">
    <location>
        <begin position="130"/>
        <end position="151"/>
    </location>
</feature>
<evidence type="ECO:0000256" key="4">
    <source>
        <dbReference type="ARBA" id="ARBA00023136"/>
    </source>
</evidence>
<keyword evidence="9" id="KW-1185">Reference proteome</keyword>
<keyword evidence="4 6" id="KW-0472">Membrane</keyword>
<dbReference type="AlphaFoldDB" id="M3AZF6"/>
<dbReference type="KEGG" id="pfj:MYCFIDRAFT_33469"/>
<keyword evidence="2 6" id="KW-0812">Transmembrane</keyword>
<protein>
    <recommendedName>
        <fullName evidence="7">Rhodopsin domain-containing protein</fullName>
    </recommendedName>
</protein>
<organism evidence="8 9">
    <name type="scientific">Pseudocercospora fijiensis (strain CIRAD86)</name>
    <name type="common">Black leaf streak disease fungus</name>
    <name type="synonym">Mycosphaerella fijiensis</name>
    <dbReference type="NCBI Taxonomy" id="383855"/>
    <lineage>
        <taxon>Eukaryota</taxon>
        <taxon>Fungi</taxon>
        <taxon>Dikarya</taxon>
        <taxon>Ascomycota</taxon>
        <taxon>Pezizomycotina</taxon>
        <taxon>Dothideomycetes</taxon>
        <taxon>Dothideomycetidae</taxon>
        <taxon>Mycosphaerellales</taxon>
        <taxon>Mycosphaerellaceae</taxon>
        <taxon>Pseudocercospora</taxon>
    </lineage>
</organism>